<evidence type="ECO:0000259" key="3">
    <source>
        <dbReference type="Pfam" id="PF24595"/>
    </source>
</evidence>
<dbReference type="Pfam" id="PF24595">
    <property type="entry name" value="DUF7619"/>
    <property type="match status" value="1"/>
</dbReference>
<dbReference type="InterPro" id="IPR047589">
    <property type="entry name" value="DUF11_rpt"/>
</dbReference>
<dbReference type="NCBIfam" id="TIGR04183">
    <property type="entry name" value="Por_Secre_tail"/>
    <property type="match status" value="1"/>
</dbReference>
<evidence type="ECO:0000313" key="4">
    <source>
        <dbReference type="EMBL" id="RYM33519.1"/>
    </source>
</evidence>
<protein>
    <submittedName>
        <fullName evidence="4">T9SS type A sorting domain-containing protein</fullName>
    </submittedName>
</protein>
<keyword evidence="5" id="KW-1185">Reference proteome</keyword>
<evidence type="ECO:0000256" key="1">
    <source>
        <dbReference type="ARBA" id="ARBA00022729"/>
    </source>
</evidence>
<evidence type="ECO:0000313" key="5">
    <source>
        <dbReference type="Proteomes" id="UP000293952"/>
    </source>
</evidence>
<dbReference type="EMBL" id="SETE01000004">
    <property type="protein sequence ID" value="RYM33519.1"/>
    <property type="molecule type" value="Genomic_DNA"/>
</dbReference>
<evidence type="ECO:0000259" key="2">
    <source>
        <dbReference type="Pfam" id="PF18962"/>
    </source>
</evidence>
<dbReference type="RefSeq" id="WP_130093979.1">
    <property type="nucleotide sequence ID" value="NZ_SETE01000004.1"/>
</dbReference>
<feature type="domain" description="Secretion system C-terminal sorting" evidence="2">
    <location>
        <begin position="660"/>
        <end position="731"/>
    </location>
</feature>
<dbReference type="OrthoDB" id="1110367at2"/>
<accession>A0A4Q4KNL5</accession>
<proteinExistence type="predicted"/>
<dbReference type="InterPro" id="IPR055353">
    <property type="entry name" value="DUF7619"/>
</dbReference>
<gene>
    <name evidence="4" type="ORF">ERX46_11310</name>
</gene>
<feature type="domain" description="DUF7619" evidence="3">
    <location>
        <begin position="381"/>
        <end position="516"/>
    </location>
</feature>
<dbReference type="Proteomes" id="UP000293952">
    <property type="component" value="Unassembled WGS sequence"/>
</dbReference>
<keyword evidence="1" id="KW-0732">Signal</keyword>
<sequence length="732" mass="80466">MPDANTVGVGVPFFNINTVAGHVEIYKFKGVYGAFYNDMNVNCIRDEMGVVFGLQGVIQPGSIIVQSNVNGNWYIDSLPAGTYTITIDTNSHWQPTCNITQSFTITDPELLTEAPSFGMISSQLCPDPDVSIEMPFIRPGFSDQRVYVQACNDNIATGALTNAYVDIELDNLITVDNASLPYINLGNNIYRFDVGTLNPGTCVKFNISNTISTSAVLGQTLCLEANLFPIEGCTLDSLPAAAPADFTPCSLPWDESSIVVEGKCLGDSIFFAVTNTGVLGNGDMDCFSPVRLYIDGAYIWLDSLQLVGGETFTYGFSADGRTWRLEVDQHPEHPGLSAPNATIELCGDIGNWTPDLVNIFPMDDADPNIDIFCGTVTGSYDPNDKRGLPFGLGNDHLIKPNGQLQYRIRFQNTGTDTAFTVKIIDTIEQDLNIFSVTPGVSSHDYVFRVHGSRVLEWTYNNILLPDSNTNEPESNGFLTFTVNQVKGLSNGTEINNFADIYFDFNSPIRTDTTSHTVDRQIKTAGWTEEKEITDEACDEYGYNGLMYFQTGIYYQIIEGIAIDTLVKLNLSINKIQDLDLNVSQVGNVLTSNDLFASYQWIDCNKGNFPINGETNQSFTANSNRDYAVILTVGSCIDTSDCVNISNVGLKLVNNLTITNIYPNPSKGSFTIELGEDHNNTNFTVKNVLGKTVYTATKNGNKVKIQLNESKGIYFVNIQTEKGEFAIFKLIVE</sequence>
<dbReference type="NCBIfam" id="TIGR01451">
    <property type="entry name" value="B_ant_repeat"/>
    <property type="match status" value="1"/>
</dbReference>
<name>A0A4Q4KNL5_9FLAO</name>
<organism evidence="4 5">
    <name type="scientific">Brumimicrobium glaciale</name>
    <dbReference type="NCBI Taxonomy" id="200475"/>
    <lineage>
        <taxon>Bacteria</taxon>
        <taxon>Pseudomonadati</taxon>
        <taxon>Bacteroidota</taxon>
        <taxon>Flavobacteriia</taxon>
        <taxon>Flavobacteriales</taxon>
        <taxon>Crocinitomicaceae</taxon>
        <taxon>Brumimicrobium</taxon>
    </lineage>
</organism>
<comment type="caution">
    <text evidence="4">The sequence shown here is derived from an EMBL/GenBank/DDBJ whole genome shotgun (WGS) entry which is preliminary data.</text>
</comment>
<dbReference type="InterPro" id="IPR026444">
    <property type="entry name" value="Secre_tail"/>
</dbReference>
<reference evidence="4 5" key="1">
    <citation type="submission" date="2019-02" db="EMBL/GenBank/DDBJ databases">
        <title>Genome sequence of the sea-ice species Brumimicrobium glaciale.</title>
        <authorList>
            <person name="Bowman J.P."/>
        </authorList>
    </citation>
    <scope>NUCLEOTIDE SEQUENCE [LARGE SCALE GENOMIC DNA]</scope>
    <source>
        <strain evidence="4 5">IC156</strain>
    </source>
</reference>
<dbReference type="AlphaFoldDB" id="A0A4Q4KNL5"/>
<dbReference type="Pfam" id="PF18962">
    <property type="entry name" value="Por_Secre_tail"/>
    <property type="match status" value="1"/>
</dbReference>